<accession>A0A154L3R9</accession>
<organism evidence="3 4">
    <name type="scientific">Thalassospira lucentensis</name>
    <dbReference type="NCBI Taxonomy" id="168935"/>
    <lineage>
        <taxon>Bacteria</taxon>
        <taxon>Pseudomonadati</taxon>
        <taxon>Pseudomonadota</taxon>
        <taxon>Alphaproteobacteria</taxon>
        <taxon>Rhodospirillales</taxon>
        <taxon>Thalassospiraceae</taxon>
        <taxon>Thalassospira</taxon>
    </lineage>
</organism>
<dbReference type="OrthoDB" id="9803476at2"/>
<evidence type="ECO:0000313" key="3">
    <source>
        <dbReference type="EMBL" id="KZB63022.1"/>
    </source>
</evidence>
<dbReference type="AlphaFoldDB" id="A0A154L3R9"/>
<dbReference type="InterPro" id="IPR013538">
    <property type="entry name" value="ASHA1/2-like_C"/>
</dbReference>
<dbReference type="Pfam" id="PF08327">
    <property type="entry name" value="AHSA1"/>
    <property type="match status" value="1"/>
</dbReference>
<comment type="caution">
    <text evidence="3">The sequence shown here is derived from an EMBL/GenBank/DDBJ whole genome shotgun (WGS) entry which is preliminary data.</text>
</comment>
<sequence>MTSAANKADDKIARSVTHAMFTIERVYDASPARVFRAFSDAEAHHRWFVAEEGWDVIEYNHDFRVGGREGGRFSQDGKVFYHNDTLYQDIVPDNRIVFAYTMDQDDKRISASVATVELKPEGDGNTRLKFTEQGAFLDGFDKAEFRKEGWQGLLERLAVEITEHA</sequence>
<dbReference type="RefSeq" id="WP_062952520.1">
    <property type="nucleotide sequence ID" value="NZ_LPVY01000020.1"/>
</dbReference>
<dbReference type="SUPFAM" id="SSF55961">
    <property type="entry name" value="Bet v1-like"/>
    <property type="match status" value="1"/>
</dbReference>
<evidence type="ECO:0000259" key="2">
    <source>
        <dbReference type="Pfam" id="PF08327"/>
    </source>
</evidence>
<dbReference type="Gene3D" id="3.30.530.20">
    <property type="match status" value="1"/>
</dbReference>
<evidence type="ECO:0000313" key="4">
    <source>
        <dbReference type="Proteomes" id="UP000076335"/>
    </source>
</evidence>
<dbReference type="EMBL" id="LPVY01000020">
    <property type="protein sequence ID" value="KZB63022.1"/>
    <property type="molecule type" value="Genomic_DNA"/>
</dbReference>
<dbReference type="InterPro" id="IPR023393">
    <property type="entry name" value="START-like_dom_sf"/>
</dbReference>
<feature type="domain" description="Activator of Hsp90 ATPase homologue 1/2-like C-terminal" evidence="2">
    <location>
        <begin position="28"/>
        <end position="159"/>
    </location>
</feature>
<gene>
    <name evidence="3" type="ORF">AUP42_02945</name>
</gene>
<dbReference type="Proteomes" id="UP000076335">
    <property type="component" value="Unassembled WGS sequence"/>
</dbReference>
<evidence type="ECO:0000256" key="1">
    <source>
        <dbReference type="ARBA" id="ARBA00006817"/>
    </source>
</evidence>
<dbReference type="CDD" id="cd08900">
    <property type="entry name" value="SRPBCC_CalC_Aha1-like_7"/>
    <property type="match status" value="1"/>
</dbReference>
<proteinExistence type="inferred from homology"/>
<comment type="similarity">
    <text evidence="1">Belongs to the AHA1 family.</text>
</comment>
<protein>
    <submittedName>
        <fullName evidence="3">Polyketide cyclase</fullName>
    </submittedName>
</protein>
<name>A0A154L3R9_9PROT</name>
<reference evidence="3 4" key="1">
    <citation type="submission" date="2015-12" db="EMBL/GenBank/DDBJ databases">
        <title>Genome sequence of Thalassospira lucentensis MCCC 1A02072.</title>
        <authorList>
            <person name="Lu L."/>
            <person name="Lai Q."/>
            <person name="Shao Z."/>
            <person name="Qian P."/>
        </authorList>
    </citation>
    <scope>NUCLEOTIDE SEQUENCE [LARGE SCALE GENOMIC DNA]</scope>
    <source>
        <strain evidence="3 4">MCCC 1A02072</strain>
    </source>
</reference>